<evidence type="ECO:0000256" key="8">
    <source>
        <dbReference type="HAMAP-Rule" id="MF_00316"/>
    </source>
</evidence>
<evidence type="ECO:0000256" key="6">
    <source>
        <dbReference type="ARBA" id="ARBA00023134"/>
    </source>
</evidence>
<keyword evidence="5 8" id="KW-0460">Magnesium</keyword>
<reference evidence="10 11" key="1">
    <citation type="submission" date="2019-03" db="EMBL/GenBank/DDBJ databases">
        <title>Metabolic reconstructions from genomes of highly enriched 'Candidatus Accumulibacter' and 'Candidatus Competibacter' bioreactor populations.</title>
        <authorList>
            <person name="Annavajhala M.K."/>
            <person name="Welles L."/>
            <person name="Abbas B."/>
            <person name="Sorokin D."/>
            <person name="Park H."/>
            <person name="Van Loosdrecht M."/>
            <person name="Chandran K."/>
        </authorList>
    </citation>
    <scope>NUCLEOTIDE SEQUENCE [LARGE SCALE GENOMIC DNA]</scope>
    <source>
        <strain evidence="10 11">SBR_S</strain>
    </source>
</reference>
<keyword evidence="6 8" id="KW-0342">GTP-binding</keyword>
<evidence type="ECO:0000256" key="7">
    <source>
        <dbReference type="ARBA" id="ARBA00023150"/>
    </source>
</evidence>
<protein>
    <recommendedName>
        <fullName evidence="8">Molybdenum cofactor guanylyltransferase</fullName>
        <shortName evidence="8">MoCo guanylyltransferase</shortName>
        <ecNumber evidence="8">2.7.7.77</ecNumber>
    </recommendedName>
    <alternativeName>
        <fullName evidence="8">GTP:molybdopterin guanylyltransferase</fullName>
    </alternativeName>
    <alternativeName>
        <fullName evidence="8">Mo-MPT guanylyltransferase</fullName>
    </alternativeName>
    <alternativeName>
        <fullName evidence="8">Molybdopterin guanylyltransferase</fullName>
    </alternativeName>
    <alternativeName>
        <fullName evidence="8">Molybdopterin-guanine dinucleotide synthase</fullName>
        <shortName evidence="8">MGD synthase</shortName>
    </alternativeName>
</protein>
<evidence type="ECO:0000313" key="11">
    <source>
        <dbReference type="Proteomes" id="UP000749010"/>
    </source>
</evidence>
<keyword evidence="10" id="KW-0548">Nucleotidyltransferase</keyword>
<dbReference type="SUPFAM" id="SSF53448">
    <property type="entry name" value="Nucleotide-diphospho-sugar transferases"/>
    <property type="match status" value="1"/>
</dbReference>
<organism evidence="10 11">
    <name type="scientific">Candidatus Accumulibacter phosphatis</name>
    <dbReference type="NCBI Taxonomy" id="327160"/>
    <lineage>
        <taxon>Bacteria</taxon>
        <taxon>Pseudomonadati</taxon>
        <taxon>Pseudomonadota</taxon>
        <taxon>Betaproteobacteria</taxon>
        <taxon>Candidatus Accumulibacter</taxon>
    </lineage>
</organism>
<comment type="subcellular location">
    <subcellularLocation>
        <location evidence="8">Cytoplasm</location>
    </subcellularLocation>
</comment>
<comment type="caution">
    <text evidence="10">The sequence shown here is derived from an EMBL/GenBank/DDBJ whole genome shotgun (WGS) entry which is preliminary data.</text>
</comment>
<dbReference type="InterPro" id="IPR013482">
    <property type="entry name" value="Molybde_CF_guanTrfase"/>
</dbReference>
<dbReference type="EC" id="2.7.7.77" evidence="8"/>
<evidence type="ECO:0000313" key="10">
    <source>
        <dbReference type="EMBL" id="NMQ28026.1"/>
    </source>
</evidence>
<feature type="binding site" evidence="8">
    <location>
        <begin position="21"/>
        <end position="23"/>
    </location>
    <ligand>
        <name>GTP</name>
        <dbReference type="ChEBI" id="CHEBI:37565"/>
    </ligand>
</feature>
<evidence type="ECO:0000256" key="2">
    <source>
        <dbReference type="ARBA" id="ARBA00022679"/>
    </source>
</evidence>
<dbReference type="Gene3D" id="3.90.550.10">
    <property type="entry name" value="Spore Coat Polysaccharide Biosynthesis Protein SpsA, Chain A"/>
    <property type="match status" value="1"/>
</dbReference>
<dbReference type="PANTHER" id="PTHR19136">
    <property type="entry name" value="MOLYBDENUM COFACTOR GUANYLYLTRANSFERASE"/>
    <property type="match status" value="1"/>
</dbReference>
<dbReference type="GO" id="GO:0061603">
    <property type="term" value="F:molybdenum cofactor guanylyltransferase activity"/>
    <property type="evidence" value="ECO:0007669"/>
    <property type="project" value="UniProtKB-EC"/>
</dbReference>
<dbReference type="EMBL" id="SPMY01000025">
    <property type="protein sequence ID" value="NMQ28026.1"/>
    <property type="molecule type" value="Genomic_DNA"/>
</dbReference>
<comment type="domain">
    <text evidence="8">The N-terminal domain determines nucleotide recognition and specific binding, while the C-terminal domain determines the specific binding to the target protein.</text>
</comment>
<gene>
    <name evidence="8 10" type="primary">mobA</name>
    <name evidence="10" type="ORF">E4Q23_09800</name>
</gene>
<keyword evidence="1 8" id="KW-0963">Cytoplasm</keyword>
<evidence type="ECO:0000259" key="9">
    <source>
        <dbReference type="Pfam" id="PF12804"/>
    </source>
</evidence>
<keyword evidence="11" id="KW-1185">Reference proteome</keyword>
<keyword evidence="3 8" id="KW-0479">Metal-binding</keyword>
<keyword evidence="4 8" id="KW-0547">Nucleotide-binding</keyword>
<comment type="function">
    <text evidence="8">Transfers a GMP moiety from GTP to Mo-molybdopterin (Mo-MPT) cofactor (Moco or molybdenum cofactor) to form Mo-molybdopterin guanine dinucleotide (Mo-MGD) cofactor.</text>
</comment>
<dbReference type="Pfam" id="PF12804">
    <property type="entry name" value="NTP_transf_3"/>
    <property type="match status" value="1"/>
</dbReference>
<evidence type="ECO:0000256" key="5">
    <source>
        <dbReference type="ARBA" id="ARBA00022842"/>
    </source>
</evidence>
<feature type="binding site" evidence="8">
    <location>
        <position position="80"/>
    </location>
    <ligand>
        <name>GTP</name>
        <dbReference type="ChEBI" id="CHEBI:37565"/>
    </ligand>
</feature>
<feature type="binding site" evidence="8">
    <location>
        <position position="62"/>
    </location>
    <ligand>
        <name>GTP</name>
        <dbReference type="ChEBI" id="CHEBI:37565"/>
    </ligand>
</feature>
<dbReference type="PANTHER" id="PTHR19136:SF81">
    <property type="entry name" value="MOLYBDENUM COFACTOR GUANYLYLTRANSFERASE"/>
    <property type="match status" value="1"/>
</dbReference>
<comment type="cofactor">
    <cofactor evidence="8">
        <name>Mg(2+)</name>
        <dbReference type="ChEBI" id="CHEBI:18420"/>
    </cofactor>
</comment>
<feature type="binding site" evidence="8">
    <location>
        <position position="34"/>
    </location>
    <ligand>
        <name>GTP</name>
        <dbReference type="ChEBI" id="CHEBI:37565"/>
    </ligand>
</feature>
<feature type="binding site" evidence="8">
    <location>
        <position position="114"/>
    </location>
    <ligand>
        <name>GTP</name>
        <dbReference type="ChEBI" id="CHEBI:37565"/>
    </ligand>
</feature>
<evidence type="ECO:0000256" key="4">
    <source>
        <dbReference type="ARBA" id="ARBA00022741"/>
    </source>
</evidence>
<dbReference type="CDD" id="cd02503">
    <property type="entry name" value="MobA"/>
    <property type="match status" value="1"/>
</dbReference>
<keyword evidence="7 8" id="KW-0501">Molybdenum cofactor biosynthesis</keyword>
<feature type="binding site" evidence="8">
    <location>
        <position position="114"/>
    </location>
    <ligand>
        <name>Mg(2+)</name>
        <dbReference type="ChEBI" id="CHEBI:18420"/>
    </ligand>
</feature>
<sequence>MNLAPIPIPTIPTIPIIGLILAGGQGRRMGGVDKGLVELDGRPMIAQVIARLRPQVDVLLINANRNADTYAVLGAPVVADRHAGFVGPLAGLDAGLHHAGEDDREAWVLTCPCDSPALPLDLVARLHRAVLAAGADVAMARADGQLQPVFLLAHTRSAAALAAYLAGGERKIDRWVLAQKHVLVDFDGCPEAFANINTASELAQQQKK</sequence>
<dbReference type="InterPro" id="IPR025877">
    <property type="entry name" value="MobA-like_NTP_Trfase"/>
</dbReference>
<dbReference type="RefSeq" id="WP_169066482.1">
    <property type="nucleotide sequence ID" value="NZ_SPMY01000025.1"/>
</dbReference>
<evidence type="ECO:0000256" key="3">
    <source>
        <dbReference type="ARBA" id="ARBA00022723"/>
    </source>
</evidence>
<evidence type="ECO:0000256" key="1">
    <source>
        <dbReference type="ARBA" id="ARBA00022490"/>
    </source>
</evidence>
<comment type="subunit">
    <text evidence="8">Monomer.</text>
</comment>
<feature type="domain" description="MobA-like NTP transferase" evidence="9">
    <location>
        <begin position="18"/>
        <end position="174"/>
    </location>
</feature>
<dbReference type="NCBIfam" id="TIGR02665">
    <property type="entry name" value="molyb_mobA"/>
    <property type="match status" value="1"/>
</dbReference>
<accession>A0ABX1TXA7</accession>
<proteinExistence type="inferred from homology"/>
<name>A0ABX1TXA7_9PROT</name>
<dbReference type="InterPro" id="IPR029044">
    <property type="entry name" value="Nucleotide-diphossugar_trans"/>
</dbReference>
<keyword evidence="2 8" id="KW-0808">Transferase</keyword>
<comment type="catalytic activity">
    <reaction evidence="8">
        <text>Mo-molybdopterin + GTP + H(+) = Mo-molybdopterin guanine dinucleotide + diphosphate</text>
        <dbReference type="Rhea" id="RHEA:34243"/>
        <dbReference type="ChEBI" id="CHEBI:15378"/>
        <dbReference type="ChEBI" id="CHEBI:33019"/>
        <dbReference type="ChEBI" id="CHEBI:37565"/>
        <dbReference type="ChEBI" id="CHEBI:71302"/>
        <dbReference type="ChEBI" id="CHEBI:71310"/>
        <dbReference type="EC" id="2.7.7.77"/>
    </reaction>
</comment>
<comment type="similarity">
    <text evidence="8">Belongs to the MobA family.</text>
</comment>
<dbReference type="Proteomes" id="UP000749010">
    <property type="component" value="Unassembled WGS sequence"/>
</dbReference>
<dbReference type="HAMAP" id="MF_00316">
    <property type="entry name" value="MobA"/>
    <property type="match status" value="1"/>
</dbReference>